<dbReference type="Proteomes" id="UP000199397">
    <property type="component" value="Unassembled WGS sequence"/>
</dbReference>
<dbReference type="InterPro" id="IPR016040">
    <property type="entry name" value="NAD(P)-bd_dom"/>
</dbReference>
<proteinExistence type="predicted"/>
<keyword evidence="3" id="KW-1185">Reference proteome</keyword>
<evidence type="ECO:0000313" key="2">
    <source>
        <dbReference type="EMBL" id="SEB04286.1"/>
    </source>
</evidence>
<name>A0A1H4G3T8_9GAMM</name>
<dbReference type="Pfam" id="PF13460">
    <property type="entry name" value="NAD_binding_10"/>
    <property type="match status" value="1"/>
</dbReference>
<dbReference type="GO" id="GO:0044877">
    <property type="term" value="F:protein-containing complex binding"/>
    <property type="evidence" value="ECO:0007669"/>
    <property type="project" value="TreeGrafter"/>
</dbReference>
<evidence type="ECO:0000313" key="3">
    <source>
        <dbReference type="Proteomes" id="UP000199397"/>
    </source>
</evidence>
<dbReference type="Gene3D" id="3.40.50.720">
    <property type="entry name" value="NAD(P)-binding Rossmann-like Domain"/>
    <property type="match status" value="1"/>
</dbReference>
<dbReference type="InterPro" id="IPR036291">
    <property type="entry name" value="NAD(P)-bd_dom_sf"/>
</dbReference>
<dbReference type="OrthoDB" id="9776313at2"/>
<organism evidence="2 3">
    <name type="scientific">Thiothrix caldifontis</name>
    <dbReference type="NCBI Taxonomy" id="525918"/>
    <lineage>
        <taxon>Bacteria</taxon>
        <taxon>Pseudomonadati</taxon>
        <taxon>Pseudomonadota</taxon>
        <taxon>Gammaproteobacteria</taxon>
        <taxon>Thiotrichales</taxon>
        <taxon>Thiotrichaceae</taxon>
        <taxon>Thiothrix</taxon>
    </lineage>
</organism>
<sequence length="310" mass="33413">MKVSIIGGTGFVGTYLIDALLQTGHTPRVLVRAGSESKLAAPCQCEIVSGDISDTAALDRCLQGTDAVIYLIGILREFPAKGITYEESQFKGVERTVAAAQRQGVKHFILMSANGVKAGGTQYQDTKFRAEECVKASGLSWTIFRPSVIFGDPRGKAEFCTQLQKELVLPPIPAPLFFGGVSILQAGEFQMQPVHVTDVAQAFAVALDNSAALGKTFTLCGTDAVSWKTIIQTLAQASGRNRKLAVPAPAEILKVVAGLLDKQAWFPITRDQIVMLLEGNTCSDMSAWQLFGIQPKRFALENLTYLNTKG</sequence>
<dbReference type="AlphaFoldDB" id="A0A1H4G3T8"/>
<accession>A0A1H4G3T8</accession>
<reference evidence="2 3" key="1">
    <citation type="submission" date="2016-10" db="EMBL/GenBank/DDBJ databases">
        <authorList>
            <person name="de Groot N.N."/>
        </authorList>
    </citation>
    <scope>NUCLEOTIDE SEQUENCE [LARGE SCALE GENOMIC DNA]</scope>
    <source>
        <strain evidence="2 3">DSM 21228</strain>
    </source>
</reference>
<dbReference type="STRING" id="525918.SAMN05660964_03270"/>
<dbReference type="SUPFAM" id="SSF51735">
    <property type="entry name" value="NAD(P)-binding Rossmann-fold domains"/>
    <property type="match status" value="1"/>
</dbReference>
<dbReference type="EMBL" id="FNQP01000027">
    <property type="protein sequence ID" value="SEB04286.1"/>
    <property type="molecule type" value="Genomic_DNA"/>
</dbReference>
<protein>
    <submittedName>
        <fullName evidence="2">NADH dehydrogenase</fullName>
    </submittedName>
</protein>
<dbReference type="PANTHER" id="PTHR12126:SF11">
    <property type="entry name" value="NADH DEHYDROGENASE [UBIQUINONE] 1 ALPHA SUBCOMPLEX SUBUNIT 9, MITOCHONDRIAL"/>
    <property type="match status" value="1"/>
</dbReference>
<dbReference type="InterPro" id="IPR051207">
    <property type="entry name" value="ComplexI_NDUFA9_subunit"/>
</dbReference>
<dbReference type="PANTHER" id="PTHR12126">
    <property type="entry name" value="NADH-UBIQUINONE OXIDOREDUCTASE 39 KDA SUBUNIT-RELATED"/>
    <property type="match status" value="1"/>
</dbReference>
<gene>
    <name evidence="2" type="ORF">SAMN05660964_03270</name>
</gene>
<evidence type="ECO:0000259" key="1">
    <source>
        <dbReference type="Pfam" id="PF13460"/>
    </source>
</evidence>
<dbReference type="RefSeq" id="WP_093070334.1">
    <property type="nucleotide sequence ID" value="NZ_FNQP01000027.1"/>
</dbReference>
<feature type="domain" description="NAD(P)-binding" evidence="1">
    <location>
        <begin position="7"/>
        <end position="160"/>
    </location>
</feature>